<name>A0ACB9K382_9ASTR</name>
<evidence type="ECO:0000313" key="2">
    <source>
        <dbReference type="Proteomes" id="UP001056120"/>
    </source>
</evidence>
<reference evidence="1 2" key="2">
    <citation type="journal article" date="2022" name="Mol. Ecol. Resour.">
        <title>The genomes of chicory, endive, great burdock and yacon provide insights into Asteraceae paleo-polyploidization history and plant inulin production.</title>
        <authorList>
            <person name="Fan W."/>
            <person name="Wang S."/>
            <person name="Wang H."/>
            <person name="Wang A."/>
            <person name="Jiang F."/>
            <person name="Liu H."/>
            <person name="Zhao H."/>
            <person name="Xu D."/>
            <person name="Zhang Y."/>
        </authorList>
    </citation>
    <scope>NUCLEOTIDE SEQUENCE [LARGE SCALE GENOMIC DNA]</scope>
    <source>
        <strain evidence="2">cv. Yunnan</strain>
        <tissue evidence="1">Leaves</tissue>
    </source>
</reference>
<proteinExistence type="predicted"/>
<dbReference type="Proteomes" id="UP001056120">
    <property type="component" value="Linkage Group LG01"/>
</dbReference>
<protein>
    <submittedName>
        <fullName evidence="1">Uncharacterized protein</fullName>
    </submittedName>
</protein>
<gene>
    <name evidence="1" type="ORF">L1987_00755</name>
</gene>
<comment type="caution">
    <text evidence="1">The sequence shown here is derived from an EMBL/GenBank/DDBJ whole genome shotgun (WGS) entry which is preliminary data.</text>
</comment>
<accession>A0ACB9K382</accession>
<keyword evidence="2" id="KW-1185">Reference proteome</keyword>
<sequence length="88" mass="9613">MAPECRCCSTRIYGGYQPLIQSILSGHGFEQTRNLTVLFSADSSLSFVMKKLRGKYDVPASPPEIMSVGVMFALVNDGLVKVPLFGLK</sequence>
<reference evidence="2" key="1">
    <citation type="journal article" date="2022" name="Mol. Ecol. Resour.">
        <title>The genomes of chicory, endive, great burdock and yacon provide insights into Asteraceae palaeo-polyploidization history and plant inulin production.</title>
        <authorList>
            <person name="Fan W."/>
            <person name="Wang S."/>
            <person name="Wang H."/>
            <person name="Wang A."/>
            <person name="Jiang F."/>
            <person name="Liu H."/>
            <person name="Zhao H."/>
            <person name="Xu D."/>
            <person name="Zhang Y."/>
        </authorList>
    </citation>
    <scope>NUCLEOTIDE SEQUENCE [LARGE SCALE GENOMIC DNA]</scope>
    <source>
        <strain evidence="2">cv. Yunnan</strain>
    </source>
</reference>
<dbReference type="EMBL" id="CM042018">
    <property type="protein sequence ID" value="KAI3826703.1"/>
    <property type="molecule type" value="Genomic_DNA"/>
</dbReference>
<organism evidence="1 2">
    <name type="scientific">Smallanthus sonchifolius</name>
    <dbReference type="NCBI Taxonomy" id="185202"/>
    <lineage>
        <taxon>Eukaryota</taxon>
        <taxon>Viridiplantae</taxon>
        <taxon>Streptophyta</taxon>
        <taxon>Embryophyta</taxon>
        <taxon>Tracheophyta</taxon>
        <taxon>Spermatophyta</taxon>
        <taxon>Magnoliopsida</taxon>
        <taxon>eudicotyledons</taxon>
        <taxon>Gunneridae</taxon>
        <taxon>Pentapetalae</taxon>
        <taxon>asterids</taxon>
        <taxon>campanulids</taxon>
        <taxon>Asterales</taxon>
        <taxon>Asteraceae</taxon>
        <taxon>Asteroideae</taxon>
        <taxon>Heliantheae alliance</taxon>
        <taxon>Millerieae</taxon>
        <taxon>Smallanthus</taxon>
    </lineage>
</organism>
<evidence type="ECO:0000313" key="1">
    <source>
        <dbReference type="EMBL" id="KAI3826703.1"/>
    </source>
</evidence>